<protein>
    <submittedName>
        <fullName evidence="2">Predicted kinase, aminoglycoside phosphotransferase (APT) family</fullName>
    </submittedName>
</protein>
<keyword evidence="3" id="KW-1185">Reference proteome</keyword>
<evidence type="ECO:0000259" key="1">
    <source>
        <dbReference type="Pfam" id="PF01636"/>
    </source>
</evidence>
<accession>A0A1H1QGG8</accession>
<evidence type="ECO:0000313" key="3">
    <source>
        <dbReference type="Proteomes" id="UP000198859"/>
    </source>
</evidence>
<keyword evidence="2" id="KW-0808">Transferase</keyword>
<dbReference type="Gene3D" id="3.90.1200.10">
    <property type="match status" value="1"/>
</dbReference>
<dbReference type="InterPro" id="IPR002575">
    <property type="entry name" value="Aminoglycoside_PTrfase"/>
</dbReference>
<dbReference type="InterPro" id="IPR011009">
    <property type="entry name" value="Kinase-like_dom_sf"/>
</dbReference>
<reference evidence="3" key="1">
    <citation type="submission" date="2016-10" db="EMBL/GenBank/DDBJ databases">
        <authorList>
            <person name="Varghese N."/>
            <person name="Submissions S."/>
        </authorList>
    </citation>
    <scope>NUCLEOTIDE SEQUENCE [LARGE SCALE GENOMIC DNA]</scope>
    <source>
        <strain evidence="3">DSM 22127</strain>
    </source>
</reference>
<dbReference type="InterPro" id="IPR051678">
    <property type="entry name" value="AGP_Transferase"/>
</dbReference>
<dbReference type="GO" id="GO:0016301">
    <property type="term" value="F:kinase activity"/>
    <property type="evidence" value="ECO:0007669"/>
    <property type="project" value="UniProtKB-KW"/>
</dbReference>
<dbReference type="AlphaFoldDB" id="A0A1H1QGG8"/>
<gene>
    <name evidence="2" type="ORF">SAMN04488570_1409</name>
</gene>
<dbReference type="PANTHER" id="PTHR21310">
    <property type="entry name" value="AMINOGLYCOSIDE PHOSPHOTRANSFERASE-RELATED-RELATED"/>
    <property type="match status" value="1"/>
</dbReference>
<dbReference type="RefSeq" id="WP_091727692.1">
    <property type="nucleotide sequence ID" value="NZ_LT629757.1"/>
</dbReference>
<dbReference type="SUPFAM" id="SSF56112">
    <property type="entry name" value="Protein kinase-like (PK-like)"/>
    <property type="match status" value="1"/>
</dbReference>
<sequence length="296" mass="30837">MDAFATSLRPLAGGHSGETFLAGAGDEQLVVRVYAARSRARGPLAPEVDAAVLELVRGLLPVPTVLEVRRGDPDTDVPGLLVTSLEPGERLDLVLPGLDDAGLAATGHALGIVLARLGHVVQPRAGFFGDRSLVPVAPLPDLVTFLDAHLDALDRVLGAEAVAALEPVVGVAQDLLDADRRTVLVHADLGPGNVLVDPASGEVTAVVDWEFAHAGSPWSDLGTLLRDERRPAFVGAVLAAYASWVPDVPDDVLDRARSVDLAALVDLAVRDGASAPVLRARDRLLAVARTGDVHAC</sequence>
<feature type="domain" description="Aminoglycoside phosphotransferase" evidence="1">
    <location>
        <begin position="8"/>
        <end position="244"/>
    </location>
</feature>
<dbReference type="STRING" id="642780.SAMN04488570_1409"/>
<dbReference type="Pfam" id="PF01636">
    <property type="entry name" value="APH"/>
    <property type="match status" value="1"/>
</dbReference>
<evidence type="ECO:0000313" key="2">
    <source>
        <dbReference type="EMBL" id="SDS22560.1"/>
    </source>
</evidence>
<keyword evidence="2" id="KW-0418">Kinase</keyword>
<name>A0A1H1QGG8_9ACTN</name>
<dbReference type="OrthoDB" id="7326703at2"/>
<proteinExistence type="predicted"/>
<dbReference type="Proteomes" id="UP000198859">
    <property type="component" value="Chromosome I"/>
</dbReference>
<dbReference type="EMBL" id="LT629757">
    <property type="protein sequence ID" value="SDS22560.1"/>
    <property type="molecule type" value="Genomic_DNA"/>
</dbReference>
<organism evidence="2 3">
    <name type="scientific">Nocardioides scoriae</name>
    <dbReference type="NCBI Taxonomy" id="642780"/>
    <lineage>
        <taxon>Bacteria</taxon>
        <taxon>Bacillati</taxon>
        <taxon>Actinomycetota</taxon>
        <taxon>Actinomycetes</taxon>
        <taxon>Propionibacteriales</taxon>
        <taxon>Nocardioidaceae</taxon>
        <taxon>Nocardioides</taxon>
    </lineage>
</organism>